<reference evidence="4" key="1">
    <citation type="submission" date="2022-07" db="EMBL/GenBank/DDBJ databases">
        <title>Phylogenomic reconstructions and comparative analyses of Kickxellomycotina fungi.</title>
        <authorList>
            <person name="Reynolds N.K."/>
            <person name="Stajich J.E."/>
            <person name="Barry K."/>
            <person name="Grigoriev I.V."/>
            <person name="Crous P."/>
            <person name="Smith M.E."/>
        </authorList>
    </citation>
    <scope>NUCLEOTIDE SEQUENCE</scope>
    <source>
        <strain evidence="4">NRRL 1566</strain>
    </source>
</reference>
<proteinExistence type="predicted"/>
<keyword evidence="5" id="KW-1185">Reference proteome</keyword>
<evidence type="ECO:0000313" key="5">
    <source>
        <dbReference type="Proteomes" id="UP001139887"/>
    </source>
</evidence>
<accession>A0A9W8I5K7</accession>
<protein>
    <submittedName>
        <fullName evidence="4">Uncharacterized protein</fullName>
    </submittedName>
</protein>
<dbReference type="InterPro" id="IPR030482">
    <property type="entry name" value="PDRG1"/>
</dbReference>
<evidence type="ECO:0000256" key="3">
    <source>
        <dbReference type="ARBA" id="ARBA00023186"/>
    </source>
</evidence>
<comment type="caution">
    <text evidence="4">The sequence shown here is derived from an EMBL/GenBank/DDBJ whole genome shotgun (WGS) entry which is preliminary data.</text>
</comment>
<dbReference type="AlphaFoldDB" id="A0A9W8I5K7"/>
<dbReference type="CDD" id="cd22860">
    <property type="entry name" value="PDRG1"/>
    <property type="match status" value="1"/>
</dbReference>
<dbReference type="PANTHER" id="PTHR21162">
    <property type="entry name" value="P53 AND DNA DAMAGE-REGULATED PROTEIN"/>
    <property type="match status" value="1"/>
</dbReference>
<evidence type="ECO:0000256" key="1">
    <source>
        <dbReference type="ARBA" id="ARBA00004496"/>
    </source>
</evidence>
<dbReference type="Proteomes" id="UP001139887">
    <property type="component" value="Unassembled WGS sequence"/>
</dbReference>
<keyword evidence="2" id="KW-0963">Cytoplasm</keyword>
<dbReference type="PANTHER" id="PTHR21162:SF0">
    <property type="entry name" value="P53 AND DNA DAMAGE-REGULATED PROTEIN 1"/>
    <property type="match status" value="1"/>
</dbReference>
<dbReference type="OrthoDB" id="20282at2759"/>
<evidence type="ECO:0000313" key="4">
    <source>
        <dbReference type="EMBL" id="KAJ2848401.1"/>
    </source>
</evidence>
<dbReference type="EMBL" id="JANBUW010000173">
    <property type="protein sequence ID" value="KAJ2848401.1"/>
    <property type="molecule type" value="Genomic_DNA"/>
</dbReference>
<organism evidence="4 5">
    <name type="scientific">Coemansia brasiliensis</name>
    <dbReference type="NCBI Taxonomy" id="2650707"/>
    <lineage>
        <taxon>Eukaryota</taxon>
        <taxon>Fungi</taxon>
        <taxon>Fungi incertae sedis</taxon>
        <taxon>Zoopagomycota</taxon>
        <taxon>Kickxellomycotina</taxon>
        <taxon>Kickxellomycetes</taxon>
        <taxon>Kickxellales</taxon>
        <taxon>Kickxellaceae</taxon>
        <taxon>Coemansia</taxon>
    </lineage>
</organism>
<comment type="subcellular location">
    <subcellularLocation>
        <location evidence="1">Cytoplasm</location>
    </subcellularLocation>
</comment>
<sequence length="115" mass="13129">MDLVEHQSKIEQLAEDIITDQQLKIDYDRKLQENREALCRLREQQQKIKSSSRIATSTVNMGDFFVVVSTAKAQEMVDGAQKELEGAIEGVQQRLKKKVELLGKLESSREHGRDS</sequence>
<gene>
    <name evidence="4" type="ORF">IWW36_003321</name>
</gene>
<name>A0A9W8I5K7_9FUNG</name>
<dbReference type="GO" id="GO:0005737">
    <property type="term" value="C:cytoplasm"/>
    <property type="evidence" value="ECO:0007669"/>
    <property type="project" value="UniProtKB-SubCell"/>
</dbReference>
<keyword evidence="3" id="KW-0143">Chaperone</keyword>
<evidence type="ECO:0000256" key="2">
    <source>
        <dbReference type="ARBA" id="ARBA00022490"/>
    </source>
</evidence>